<dbReference type="GO" id="GO:0030170">
    <property type="term" value="F:pyridoxal phosphate binding"/>
    <property type="evidence" value="ECO:0007669"/>
    <property type="project" value="UniProtKB-UniRule"/>
</dbReference>
<evidence type="ECO:0000256" key="1">
    <source>
        <dbReference type="ARBA" id="ARBA00004915"/>
    </source>
</evidence>
<feature type="binding site" evidence="12">
    <location>
        <begin position="75"/>
        <end position="76"/>
    </location>
    <ligand>
        <name>pyridoxal 5'-phosphate</name>
        <dbReference type="ChEBI" id="CHEBI:597326"/>
    </ligand>
</feature>
<feature type="binding site" evidence="12">
    <location>
        <position position="168"/>
    </location>
    <ligand>
        <name>pyridoxal 5'-phosphate</name>
        <dbReference type="ChEBI" id="CHEBI:597326"/>
    </ligand>
</feature>
<gene>
    <name evidence="12" type="primary">serC</name>
    <name evidence="14" type="ORF">SAMN05660477_01744</name>
</gene>
<evidence type="ECO:0000256" key="3">
    <source>
        <dbReference type="ARBA" id="ARBA00006904"/>
    </source>
</evidence>
<dbReference type="UniPathway" id="UPA00244">
    <property type="reaction ID" value="UER00311"/>
</dbReference>
<evidence type="ECO:0000256" key="7">
    <source>
        <dbReference type="ARBA" id="ARBA00022898"/>
    </source>
</evidence>
<dbReference type="Gene3D" id="3.40.640.10">
    <property type="entry name" value="Type I PLP-dependent aspartate aminotransferase-like (Major domain)"/>
    <property type="match status" value="1"/>
</dbReference>
<dbReference type="STRING" id="619805.SAMN05660477_01744"/>
<dbReference type="HAMAP" id="MF_00160">
    <property type="entry name" value="SerC_aminotrans_5"/>
    <property type="match status" value="1"/>
</dbReference>
<name>A0A1T5F2S1_9FLAO</name>
<accession>A0A1T5F2S1</accession>
<dbReference type="FunFam" id="3.40.640.10:FF:000010">
    <property type="entry name" value="Phosphoserine aminotransferase"/>
    <property type="match status" value="1"/>
</dbReference>
<dbReference type="GO" id="GO:0006564">
    <property type="term" value="P:L-serine biosynthetic process"/>
    <property type="evidence" value="ECO:0007669"/>
    <property type="project" value="UniProtKB-UniRule"/>
</dbReference>
<evidence type="ECO:0000259" key="13">
    <source>
        <dbReference type="Pfam" id="PF00266"/>
    </source>
</evidence>
<dbReference type="EC" id="2.6.1.52" evidence="12"/>
<keyword evidence="4 12" id="KW-0032">Aminotransferase</keyword>
<comment type="pathway">
    <text evidence="1 12">Cofactor biosynthesis; pyridoxine 5'-phosphate biosynthesis; pyridoxine 5'-phosphate from D-erythrose 4-phosphate: step 3/5.</text>
</comment>
<dbReference type="RefSeq" id="WP_079666993.1">
    <property type="nucleotide sequence ID" value="NZ_FUYZ01000005.1"/>
</dbReference>
<proteinExistence type="inferred from homology"/>
<dbReference type="FunFam" id="3.90.1150.10:FF:000006">
    <property type="entry name" value="Phosphoserine aminotransferase"/>
    <property type="match status" value="1"/>
</dbReference>
<feature type="binding site" evidence="12">
    <location>
        <position position="149"/>
    </location>
    <ligand>
        <name>pyridoxal 5'-phosphate</name>
        <dbReference type="ChEBI" id="CHEBI:597326"/>
    </ligand>
</feature>
<keyword evidence="6 12" id="KW-0808">Transferase</keyword>
<dbReference type="AlphaFoldDB" id="A0A1T5F2S1"/>
<dbReference type="InterPro" id="IPR015422">
    <property type="entry name" value="PyrdxlP-dep_Trfase_small"/>
</dbReference>
<feature type="binding site" evidence="12">
    <location>
        <begin position="233"/>
        <end position="234"/>
    </location>
    <ligand>
        <name>pyridoxal 5'-phosphate</name>
        <dbReference type="ChEBI" id="CHEBI:597326"/>
    </ligand>
</feature>
<dbReference type="Pfam" id="PF00266">
    <property type="entry name" value="Aminotran_5"/>
    <property type="match status" value="1"/>
</dbReference>
<feature type="modified residue" description="N6-(pyridoxal phosphate)lysine" evidence="12">
    <location>
        <position position="192"/>
    </location>
</feature>
<evidence type="ECO:0000256" key="11">
    <source>
        <dbReference type="ARBA" id="ARBA00049007"/>
    </source>
</evidence>
<evidence type="ECO:0000256" key="12">
    <source>
        <dbReference type="HAMAP-Rule" id="MF_00160"/>
    </source>
</evidence>
<keyword evidence="12" id="KW-0963">Cytoplasm</keyword>
<feature type="binding site" evidence="12">
    <location>
        <position position="41"/>
    </location>
    <ligand>
        <name>L-glutamate</name>
        <dbReference type="ChEBI" id="CHEBI:29985"/>
    </ligand>
</feature>
<keyword evidence="15" id="KW-1185">Reference proteome</keyword>
<protein>
    <recommendedName>
        <fullName evidence="12">Phosphoserine aminotransferase</fullName>
        <ecNumber evidence="12">2.6.1.52</ecNumber>
    </recommendedName>
    <alternativeName>
        <fullName evidence="12">Phosphohydroxythreonine aminotransferase</fullName>
        <shortName evidence="12">PSAT</shortName>
    </alternativeName>
</protein>
<comment type="subcellular location">
    <subcellularLocation>
        <location evidence="12">Cytoplasm</location>
    </subcellularLocation>
</comment>
<evidence type="ECO:0000256" key="10">
    <source>
        <dbReference type="ARBA" id="ARBA00047630"/>
    </source>
</evidence>
<keyword evidence="8 12" id="KW-0664">Pyridoxine biosynthesis</keyword>
<keyword evidence="5 12" id="KW-0028">Amino-acid biosynthesis</keyword>
<feature type="binding site" evidence="12">
    <location>
        <position position="191"/>
    </location>
    <ligand>
        <name>pyridoxal 5'-phosphate</name>
        <dbReference type="ChEBI" id="CHEBI:597326"/>
    </ligand>
</feature>
<evidence type="ECO:0000256" key="5">
    <source>
        <dbReference type="ARBA" id="ARBA00022605"/>
    </source>
</evidence>
<dbReference type="Gene3D" id="3.90.1150.10">
    <property type="entry name" value="Aspartate Aminotransferase, domain 1"/>
    <property type="match status" value="1"/>
</dbReference>
<dbReference type="PANTHER" id="PTHR43247:SF1">
    <property type="entry name" value="PHOSPHOSERINE AMINOTRANSFERASE"/>
    <property type="match status" value="1"/>
</dbReference>
<sequence length="352" mass="38686">MKKHNFSAGPSILPQEVFKKASEAILDFNGMGLSLLEISHRSKEFVAVMDEARAIVKRLMNLGDDYEVLYLQGGASLQFLMTPMNLLTENGKAAYTDTGTWAAGAIKEAKKVGNIDVVGSSKEDNYSYIPKDYKVGADYDYFHCTSNNTIYGTQMKSFPEVDTLMVCDMSSDIFSRQLDFSKFDLIYAGAQKNMGPAGAVLVVVKKDILGKTGRNLPSYLDLGLHIAKESMLNTPPVFPVYVSYLTLKHLEENGGIAAAEAKNEAKAKLLYDEIDNNPLFEGYAAKEDRSLMNVSFKLTDESKKEAFDAAWKAAGISGLNGHRNLGGYRASIYNAMPIESVQVLVDVMKNLA</sequence>
<comment type="catalytic activity">
    <reaction evidence="10 12">
        <text>4-(phosphooxy)-L-threonine + 2-oxoglutarate = (R)-3-hydroxy-2-oxo-4-phosphooxybutanoate + L-glutamate</text>
        <dbReference type="Rhea" id="RHEA:16573"/>
        <dbReference type="ChEBI" id="CHEBI:16810"/>
        <dbReference type="ChEBI" id="CHEBI:29985"/>
        <dbReference type="ChEBI" id="CHEBI:58452"/>
        <dbReference type="ChEBI" id="CHEBI:58538"/>
        <dbReference type="EC" id="2.6.1.52"/>
    </reaction>
</comment>
<dbReference type="OrthoDB" id="9809412at2"/>
<evidence type="ECO:0000256" key="8">
    <source>
        <dbReference type="ARBA" id="ARBA00023096"/>
    </source>
</evidence>
<dbReference type="SUPFAM" id="SSF53383">
    <property type="entry name" value="PLP-dependent transferases"/>
    <property type="match status" value="1"/>
</dbReference>
<evidence type="ECO:0000256" key="2">
    <source>
        <dbReference type="ARBA" id="ARBA00005099"/>
    </source>
</evidence>
<dbReference type="Proteomes" id="UP000191112">
    <property type="component" value="Unassembled WGS sequence"/>
</dbReference>
<dbReference type="GO" id="GO:0005737">
    <property type="term" value="C:cytoplasm"/>
    <property type="evidence" value="ECO:0007669"/>
    <property type="project" value="UniProtKB-SubCell"/>
</dbReference>
<comment type="function">
    <text evidence="12">Catalyzes the reversible conversion of 3-phosphohydroxypyruvate to phosphoserine and of 3-hydroxy-2-oxo-4-phosphonooxybutanoate to phosphohydroxythreonine.</text>
</comment>
<dbReference type="InterPro" id="IPR015421">
    <property type="entry name" value="PyrdxlP-dep_Trfase_major"/>
</dbReference>
<comment type="catalytic activity">
    <reaction evidence="11 12">
        <text>O-phospho-L-serine + 2-oxoglutarate = 3-phosphooxypyruvate + L-glutamate</text>
        <dbReference type="Rhea" id="RHEA:14329"/>
        <dbReference type="ChEBI" id="CHEBI:16810"/>
        <dbReference type="ChEBI" id="CHEBI:18110"/>
        <dbReference type="ChEBI" id="CHEBI:29985"/>
        <dbReference type="ChEBI" id="CHEBI:57524"/>
        <dbReference type="EC" id="2.6.1.52"/>
    </reaction>
</comment>
<reference evidence="14 15" key="1">
    <citation type="submission" date="2017-02" db="EMBL/GenBank/DDBJ databases">
        <authorList>
            <person name="Peterson S.W."/>
        </authorList>
    </citation>
    <scope>NUCLEOTIDE SEQUENCE [LARGE SCALE GENOMIC DNA]</scope>
    <source>
        <strain evidence="14 15">DSM 22323</strain>
    </source>
</reference>
<dbReference type="InterPro" id="IPR015424">
    <property type="entry name" value="PyrdxlP-dep_Trfase"/>
</dbReference>
<evidence type="ECO:0000256" key="4">
    <source>
        <dbReference type="ARBA" id="ARBA00022576"/>
    </source>
</evidence>
<evidence type="ECO:0000313" key="15">
    <source>
        <dbReference type="Proteomes" id="UP000191112"/>
    </source>
</evidence>
<evidence type="ECO:0000256" key="6">
    <source>
        <dbReference type="ARBA" id="ARBA00022679"/>
    </source>
</evidence>
<comment type="caution">
    <text evidence="12">Lacks conserved residue(s) required for the propagation of feature annotation.</text>
</comment>
<dbReference type="InterPro" id="IPR000192">
    <property type="entry name" value="Aminotrans_V_dom"/>
</dbReference>
<keyword evidence="7 12" id="KW-0663">Pyridoxal phosphate</keyword>
<feature type="binding site" evidence="12">
    <location>
        <position position="101"/>
    </location>
    <ligand>
        <name>pyridoxal 5'-phosphate</name>
        <dbReference type="ChEBI" id="CHEBI:597326"/>
    </ligand>
</feature>
<feature type="domain" description="Aminotransferase class V" evidence="13">
    <location>
        <begin position="5"/>
        <end position="344"/>
    </location>
</feature>
<dbReference type="PIRSF" id="PIRSF000525">
    <property type="entry name" value="SerC"/>
    <property type="match status" value="1"/>
</dbReference>
<comment type="cofactor">
    <cofactor evidence="12">
        <name>pyridoxal 5'-phosphate</name>
        <dbReference type="ChEBI" id="CHEBI:597326"/>
    </cofactor>
    <text evidence="12">Binds 1 pyridoxal phosphate per subunit.</text>
</comment>
<dbReference type="InterPro" id="IPR022278">
    <property type="entry name" value="Pser_aminoTfrase"/>
</dbReference>
<dbReference type="PANTHER" id="PTHR43247">
    <property type="entry name" value="PHOSPHOSERINE AMINOTRANSFERASE"/>
    <property type="match status" value="1"/>
</dbReference>
<dbReference type="NCBIfam" id="NF003764">
    <property type="entry name" value="PRK05355.1"/>
    <property type="match status" value="1"/>
</dbReference>
<evidence type="ECO:0000256" key="9">
    <source>
        <dbReference type="ARBA" id="ARBA00023299"/>
    </source>
</evidence>
<comment type="pathway">
    <text evidence="2 12">Amino-acid biosynthesis; L-serine biosynthesis; L-serine from 3-phospho-D-glycerate: step 2/3.</text>
</comment>
<keyword evidence="9 12" id="KW-0718">Serine biosynthesis</keyword>
<comment type="subunit">
    <text evidence="12">Homodimer.</text>
</comment>
<dbReference type="UniPathway" id="UPA00135">
    <property type="reaction ID" value="UER00197"/>
</dbReference>
<dbReference type="GO" id="GO:0004648">
    <property type="term" value="F:O-phospho-L-serine:2-oxoglutarate aminotransferase activity"/>
    <property type="evidence" value="ECO:0007669"/>
    <property type="project" value="UniProtKB-UniRule"/>
</dbReference>
<dbReference type="EMBL" id="FUYZ01000005">
    <property type="protein sequence ID" value="SKB90527.1"/>
    <property type="molecule type" value="Genomic_DNA"/>
</dbReference>
<dbReference type="GO" id="GO:0008615">
    <property type="term" value="P:pyridoxine biosynthetic process"/>
    <property type="evidence" value="ECO:0007669"/>
    <property type="project" value="UniProtKB-UniRule"/>
</dbReference>
<comment type="similarity">
    <text evidence="3 12">Belongs to the class-V pyridoxal-phosphate-dependent aminotransferase family. SerC subfamily.</text>
</comment>
<organism evidence="14 15">
    <name type="scientific">Soonwooa buanensis</name>
    <dbReference type="NCBI Taxonomy" id="619805"/>
    <lineage>
        <taxon>Bacteria</taxon>
        <taxon>Pseudomonadati</taxon>
        <taxon>Bacteroidota</taxon>
        <taxon>Flavobacteriia</taxon>
        <taxon>Flavobacteriales</taxon>
        <taxon>Weeksellaceae</taxon>
        <taxon>Chryseobacterium group</taxon>
        <taxon>Soonwooa</taxon>
    </lineage>
</organism>
<evidence type="ECO:0000313" key="14">
    <source>
        <dbReference type="EMBL" id="SKB90527.1"/>
    </source>
</evidence>